<keyword evidence="2" id="KW-0732">Signal</keyword>
<feature type="compositionally biased region" description="Acidic residues" evidence="3">
    <location>
        <begin position="46"/>
        <end position="57"/>
    </location>
</feature>
<feature type="region of interest" description="Disordered" evidence="3">
    <location>
        <begin position="46"/>
        <end position="80"/>
    </location>
</feature>
<name>A0A345BY68_9BACI</name>
<comment type="similarity">
    <text evidence="1">Belongs to the phosphate/phosphite/phosphonate binding protein family.</text>
</comment>
<feature type="compositionally biased region" description="Acidic residues" evidence="3">
    <location>
        <begin position="65"/>
        <end position="80"/>
    </location>
</feature>
<dbReference type="Proteomes" id="UP000252100">
    <property type="component" value="Chromosome"/>
</dbReference>
<dbReference type="CDD" id="cd01071">
    <property type="entry name" value="PBP2_PhnD_like"/>
    <property type="match status" value="1"/>
</dbReference>
<dbReference type="NCBIfam" id="TIGR01098">
    <property type="entry name" value="3A0109s03R"/>
    <property type="match status" value="1"/>
</dbReference>
<dbReference type="EMBL" id="CP031092">
    <property type="protein sequence ID" value="AXF55899.1"/>
    <property type="molecule type" value="Genomic_DNA"/>
</dbReference>
<evidence type="ECO:0000313" key="5">
    <source>
        <dbReference type="Proteomes" id="UP000252100"/>
    </source>
</evidence>
<protein>
    <submittedName>
        <fullName evidence="4">Phosphate/phosphite/phosphonate ABC transporter substrate-binding protein</fullName>
    </submittedName>
</protein>
<dbReference type="PANTHER" id="PTHR35841">
    <property type="entry name" value="PHOSPHONATES-BINDING PERIPLASMIC PROTEIN"/>
    <property type="match status" value="1"/>
</dbReference>
<dbReference type="Gene3D" id="3.40.190.10">
    <property type="entry name" value="Periplasmic binding protein-like II"/>
    <property type="match status" value="2"/>
</dbReference>
<evidence type="ECO:0000256" key="1">
    <source>
        <dbReference type="ARBA" id="ARBA00007162"/>
    </source>
</evidence>
<gene>
    <name evidence="4" type="primary">phnD</name>
    <name evidence="4" type="ORF">DT065_07580</name>
</gene>
<accession>A0A345BY68</accession>
<dbReference type="GO" id="GO:0043190">
    <property type="term" value="C:ATP-binding cassette (ABC) transporter complex"/>
    <property type="evidence" value="ECO:0007669"/>
    <property type="project" value="InterPro"/>
</dbReference>
<organism evidence="4 5">
    <name type="scientific">Salicibibacter kimchii</name>
    <dbReference type="NCBI Taxonomy" id="2099786"/>
    <lineage>
        <taxon>Bacteria</taxon>
        <taxon>Bacillati</taxon>
        <taxon>Bacillota</taxon>
        <taxon>Bacilli</taxon>
        <taxon>Bacillales</taxon>
        <taxon>Bacillaceae</taxon>
        <taxon>Salicibibacter</taxon>
    </lineage>
</organism>
<reference evidence="4 5" key="1">
    <citation type="journal article" date="2018" name="J. Microbiol.">
        <title>Salicibibacter kimchii gen. nov., sp. nov., a moderately halophilic and alkalitolerant bacterium in the family Bacillaceae, isolated from kimchi.</title>
        <authorList>
            <person name="Jang J.Y."/>
            <person name="Oh Y.J."/>
            <person name="Lim S.K."/>
            <person name="Park H.K."/>
            <person name="Lee C."/>
            <person name="Kim J.Y."/>
            <person name="Lee M.A."/>
            <person name="Choi H.J."/>
        </authorList>
    </citation>
    <scope>NUCLEOTIDE SEQUENCE [LARGE SCALE GENOMIC DNA]</scope>
    <source>
        <strain evidence="4 5">NKC1-1</strain>
    </source>
</reference>
<dbReference type="InterPro" id="IPR005770">
    <property type="entry name" value="PhnD"/>
</dbReference>
<dbReference type="Pfam" id="PF12974">
    <property type="entry name" value="Phosphonate-bd"/>
    <property type="match status" value="1"/>
</dbReference>
<evidence type="ECO:0000256" key="2">
    <source>
        <dbReference type="ARBA" id="ARBA00022729"/>
    </source>
</evidence>
<keyword evidence="5" id="KW-1185">Reference proteome</keyword>
<evidence type="ECO:0000313" key="4">
    <source>
        <dbReference type="EMBL" id="AXF55899.1"/>
    </source>
</evidence>
<dbReference type="AlphaFoldDB" id="A0A345BY68"/>
<proteinExistence type="inferred from homology"/>
<dbReference type="PANTHER" id="PTHR35841:SF1">
    <property type="entry name" value="PHOSPHONATES-BINDING PERIPLASMIC PROTEIN"/>
    <property type="match status" value="1"/>
</dbReference>
<evidence type="ECO:0000256" key="3">
    <source>
        <dbReference type="SAM" id="MobiDB-lite"/>
    </source>
</evidence>
<sequence length="345" mass="38068">MACIMGMYYEAKRDNMEKIKQTKLVLFSFFMSIMFVLAACAEENGSDEASSDSESDNGEAANETTEAEGEVEEGTDEWPDELVMGVIPSEEETEVSQRVELFGEELGENLGIDVEVFMGTDYNAIIEGMDNEHVDIAFLGPFAYILAEERSDAEVFAIGAEGEDDITYQSAFIVPENSEAEELADLEGQDFAFVDPASTSGHIFPRAAVIEEIGVTNDEVEDFFGNVSFSGGHDTSILSVINEDVDGAAIATDVMEAMLDQGQVSEDDFKIINASDDIPRGPDAYRAELPEDLKEEIEAFYFDYQDEQFFEERGISGFYPIDDEAYDIVRQTSGDLGMSPEELLD</sequence>
<dbReference type="GO" id="GO:0055085">
    <property type="term" value="P:transmembrane transport"/>
    <property type="evidence" value="ECO:0007669"/>
    <property type="project" value="InterPro"/>
</dbReference>
<dbReference type="SUPFAM" id="SSF53850">
    <property type="entry name" value="Periplasmic binding protein-like II"/>
    <property type="match status" value="1"/>
</dbReference>
<dbReference type="KEGG" id="rue:DT065_07580"/>